<keyword evidence="3" id="KW-1185">Reference proteome</keyword>
<dbReference type="Proteomes" id="UP001589906">
    <property type="component" value="Unassembled WGS sequence"/>
</dbReference>
<dbReference type="EMBL" id="JBHLSW010000015">
    <property type="protein sequence ID" value="MFC0634801.1"/>
    <property type="molecule type" value="Genomic_DNA"/>
</dbReference>
<accession>A0ABV6R594</accession>
<evidence type="ECO:0000313" key="2">
    <source>
        <dbReference type="EMBL" id="MFC0634801.1"/>
    </source>
</evidence>
<gene>
    <name evidence="2" type="ORF">ACFFGE_13050</name>
</gene>
<comment type="caution">
    <text evidence="2">The sequence shown here is derived from an EMBL/GenBank/DDBJ whole genome shotgun (WGS) entry which is preliminary data.</text>
</comment>
<organism evidence="2 3">
    <name type="scientific">Brevundimonas balnearis</name>
    <dbReference type="NCBI Taxonomy" id="1572858"/>
    <lineage>
        <taxon>Bacteria</taxon>
        <taxon>Pseudomonadati</taxon>
        <taxon>Pseudomonadota</taxon>
        <taxon>Alphaproteobacteria</taxon>
        <taxon>Caulobacterales</taxon>
        <taxon>Caulobacteraceae</taxon>
        <taxon>Brevundimonas</taxon>
    </lineage>
</organism>
<keyword evidence="1" id="KW-0812">Transmembrane</keyword>
<feature type="transmembrane region" description="Helical" evidence="1">
    <location>
        <begin position="74"/>
        <end position="97"/>
    </location>
</feature>
<protein>
    <submittedName>
        <fullName evidence="2">Uncharacterized protein</fullName>
    </submittedName>
</protein>
<feature type="transmembrane region" description="Helical" evidence="1">
    <location>
        <begin position="154"/>
        <end position="171"/>
    </location>
</feature>
<evidence type="ECO:0000256" key="1">
    <source>
        <dbReference type="SAM" id="Phobius"/>
    </source>
</evidence>
<feature type="transmembrane region" description="Helical" evidence="1">
    <location>
        <begin position="43"/>
        <end position="62"/>
    </location>
</feature>
<proteinExistence type="predicted"/>
<evidence type="ECO:0000313" key="3">
    <source>
        <dbReference type="Proteomes" id="UP001589906"/>
    </source>
</evidence>
<reference evidence="2 3" key="1">
    <citation type="submission" date="2024-09" db="EMBL/GenBank/DDBJ databases">
        <authorList>
            <person name="Sun Q."/>
            <person name="Mori K."/>
        </authorList>
    </citation>
    <scope>NUCLEOTIDE SEQUENCE [LARGE SCALE GENOMIC DNA]</scope>
    <source>
        <strain evidence="2 3">NCAIM B.02621</strain>
    </source>
</reference>
<sequence length="179" mass="18972">MSATASLARFDPVLRALGWGGAVGLWLLPLVAGRFLSGFDWSVMDYVVWGVMLLTAASVFEASLRLSPRLDYRLASWIALSAGFLLVWANLAVGIVGDEGHPLNALFFAVLIVPVVGAFVSGFRARGMAISLLLTALAQGLAALPALALGERDVLLTGAWIAGWLVSAALFRRAPRVSH</sequence>
<dbReference type="RefSeq" id="WP_376836877.1">
    <property type="nucleotide sequence ID" value="NZ_JBHLSW010000015.1"/>
</dbReference>
<keyword evidence="1" id="KW-0472">Membrane</keyword>
<name>A0ABV6R594_9CAUL</name>
<feature type="transmembrane region" description="Helical" evidence="1">
    <location>
        <begin position="12"/>
        <end position="31"/>
    </location>
</feature>
<feature type="transmembrane region" description="Helical" evidence="1">
    <location>
        <begin position="130"/>
        <end position="148"/>
    </location>
</feature>
<keyword evidence="1" id="KW-1133">Transmembrane helix</keyword>
<feature type="transmembrane region" description="Helical" evidence="1">
    <location>
        <begin position="103"/>
        <end position="123"/>
    </location>
</feature>